<evidence type="ECO:0000256" key="1">
    <source>
        <dbReference type="SAM" id="MobiDB-lite"/>
    </source>
</evidence>
<evidence type="ECO:0000313" key="2">
    <source>
        <dbReference type="EMBL" id="TFY75614.1"/>
    </source>
</evidence>
<dbReference type="AlphaFoldDB" id="A0A4Y9ZMX6"/>
<feature type="non-terminal residue" evidence="2">
    <location>
        <position position="186"/>
    </location>
</feature>
<feature type="region of interest" description="Disordered" evidence="1">
    <location>
        <begin position="164"/>
        <end position="186"/>
    </location>
</feature>
<dbReference type="OrthoDB" id="2851073at2759"/>
<feature type="compositionally biased region" description="Low complexity" evidence="1">
    <location>
        <begin position="168"/>
        <end position="178"/>
    </location>
</feature>
<dbReference type="Proteomes" id="UP000298061">
    <property type="component" value="Unassembled WGS sequence"/>
</dbReference>
<accession>A0A4Y9ZMX6</accession>
<reference evidence="2 3" key="1">
    <citation type="submission" date="2019-02" db="EMBL/GenBank/DDBJ databases">
        <title>Genome sequencing of the rare red list fungi Hericium alpestre (H. flagellum).</title>
        <authorList>
            <person name="Buettner E."/>
            <person name="Kellner H."/>
        </authorList>
    </citation>
    <scope>NUCLEOTIDE SEQUENCE [LARGE SCALE GENOMIC DNA]</scope>
    <source>
        <strain evidence="2 3">DSM 108284</strain>
    </source>
</reference>
<name>A0A4Y9ZMX6_9AGAM</name>
<dbReference type="EMBL" id="SFCI01001502">
    <property type="protein sequence ID" value="TFY75614.1"/>
    <property type="molecule type" value="Genomic_DNA"/>
</dbReference>
<comment type="caution">
    <text evidence="2">The sequence shown here is derived from an EMBL/GenBank/DDBJ whole genome shotgun (WGS) entry which is preliminary data.</text>
</comment>
<gene>
    <name evidence="2" type="ORF">EWM64_g8399</name>
</gene>
<evidence type="ECO:0000313" key="3">
    <source>
        <dbReference type="Proteomes" id="UP000298061"/>
    </source>
</evidence>
<dbReference type="STRING" id="135208.A0A4Y9ZMX6"/>
<protein>
    <submittedName>
        <fullName evidence="2">Uncharacterized protein</fullName>
    </submittedName>
</protein>
<keyword evidence="3" id="KW-1185">Reference proteome</keyword>
<organism evidence="2 3">
    <name type="scientific">Hericium alpestre</name>
    <dbReference type="NCBI Taxonomy" id="135208"/>
    <lineage>
        <taxon>Eukaryota</taxon>
        <taxon>Fungi</taxon>
        <taxon>Dikarya</taxon>
        <taxon>Basidiomycota</taxon>
        <taxon>Agaricomycotina</taxon>
        <taxon>Agaricomycetes</taxon>
        <taxon>Russulales</taxon>
        <taxon>Hericiaceae</taxon>
        <taxon>Hericium</taxon>
    </lineage>
</organism>
<sequence>MADAKNTKKCQATVFDMDKQFLCRRATLDGHPWCKRHNEERIKLYVGYKARQKKLEQFDERRICSNTATIRACKSLEQLRAWYDGLKDKLVLYNRCIDARAMHTERFYGNDMDWGHQTFWDRLTEERDDIKELIAYVEFRANELILKDALAWVEERRTLMTKREEVHGGCSDDGSSDNSDAEARPR</sequence>
<proteinExistence type="predicted"/>